<reference evidence="1" key="2">
    <citation type="journal article" date="2024" name="Plant">
        <title>Genomic evolution and insights into agronomic trait innovations of Sesamum species.</title>
        <authorList>
            <person name="Miao H."/>
            <person name="Wang L."/>
            <person name="Qu L."/>
            <person name="Liu H."/>
            <person name="Sun Y."/>
            <person name="Le M."/>
            <person name="Wang Q."/>
            <person name="Wei S."/>
            <person name="Zheng Y."/>
            <person name="Lin W."/>
            <person name="Duan Y."/>
            <person name="Cao H."/>
            <person name="Xiong S."/>
            <person name="Wang X."/>
            <person name="Wei L."/>
            <person name="Li C."/>
            <person name="Ma Q."/>
            <person name="Ju M."/>
            <person name="Zhao R."/>
            <person name="Li G."/>
            <person name="Mu C."/>
            <person name="Tian Q."/>
            <person name="Mei H."/>
            <person name="Zhang T."/>
            <person name="Gao T."/>
            <person name="Zhang H."/>
        </authorList>
    </citation>
    <scope>NUCLEOTIDE SEQUENCE</scope>
    <source>
        <strain evidence="1">KEN8</strain>
    </source>
</reference>
<protein>
    <recommendedName>
        <fullName evidence="2">Aminotransferase-like plant mobile domain-containing protein</fullName>
    </recommendedName>
</protein>
<evidence type="ECO:0000313" key="1">
    <source>
        <dbReference type="EMBL" id="KAL0377214.1"/>
    </source>
</evidence>
<reference evidence="1" key="1">
    <citation type="submission" date="2020-06" db="EMBL/GenBank/DDBJ databases">
        <authorList>
            <person name="Li T."/>
            <person name="Hu X."/>
            <person name="Zhang T."/>
            <person name="Song X."/>
            <person name="Zhang H."/>
            <person name="Dai N."/>
            <person name="Sheng W."/>
            <person name="Hou X."/>
            <person name="Wei L."/>
        </authorList>
    </citation>
    <scope>NUCLEOTIDE SEQUENCE</scope>
    <source>
        <strain evidence="1">KEN8</strain>
        <tissue evidence="1">Leaf</tissue>
    </source>
</reference>
<comment type="caution">
    <text evidence="1">The sequence shown here is derived from an EMBL/GenBank/DDBJ whole genome shotgun (WGS) entry which is preliminary data.</text>
</comment>
<evidence type="ECO:0008006" key="2">
    <source>
        <dbReference type="Google" id="ProtNLM"/>
    </source>
</evidence>
<name>A0AAW2RB07_9LAMI</name>
<dbReference type="PANTHER" id="PTHR36607:SF23">
    <property type="entry name" value="AMINOTRANSFERASE-LIKE PLANT MOBILE DOMAIN-CONTAINING PROTEIN"/>
    <property type="match status" value="1"/>
</dbReference>
<sequence>MVYFKDKSSPSDEHHLIILDDQHQPVDKGTMLVVYAPLVGGKNVNSWPRLTNSSHLGEWCQEVSLSKNIKAWTLRATHHKPLRHQQLDDLVPFCTFGRSIIEGETKWDGDLRFTIEFRYTKGYWEWTEDVLSRCGDKLRHLKRWLTAEEALFCKLCIEGSLKEEAYLAAYLACWLCMFVLPGKDVNSIRPSTFKMASLMASDRRVNLAVPVLASVYEGLNTVATSPKPALPSPSFRIHFVDTCLACYFKTHYPVWQELRGSKMTRFSGEVGAKYYDPREARKRIHKTEFVSWVCNMLVKNGPSSLLMMTMPKSSNIITLLQFVQVILLFVKAASSLLSHIVPIDFGFNLGTIKNGEPSNMTRASSLKEGLRYWRLCVLSKSSSKAWFPCLPTNAKKLCSEAYKAW</sequence>
<gene>
    <name evidence="1" type="ORF">Scaly_0839000</name>
</gene>
<dbReference type="AlphaFoldDB" id="A0AAW2RB07"/>
<proteinExistence type="predicted"/>
<dbReference type="EMBL" id="JACGWM010000004">
    <property type="protein sequence ID" value="KAL0377214.1"/>
    <property type="molecule type" value="Genomic_DNA"/>
</dbReference>
<organism evidence="1">
    <name type="scientific">Sesamum calycinum</name>
    <dbReference type="NCBI Taxonomy" id="2727403"/>
    <lineage>
        <taxon>Eukaryota</taxon>
        <taxon>Viridiplantae</taxon>
        <taxon>Streptophyta</taxon>
        <taxon>Embryophyta</taxon>
        <taxon>Tracheophyta</taxon>
        <taxon>Spermatophyta</taxon>
        <taxon>Magnoliopsida</taxon>
        <taxon>eudicotyledons</taxon>
        <taxon>Gunneridae</taxon>
        <taxon>Pentapetalae</taxon>
        <taxon>asterids</taxon>
        <taxon>lamiids</taxon>
        <taxon>Lamiales</taxon>
        <taxon>Pedaliaceae</taxon>
        <taxon>Sesamum</taxon>
    </lineage>
</organism>
<accession>A0AAW2RB07</accession>
<dbReference type="PANTHER" id="PTHR36607">
    <property type="entry name" value="1,2-DIHYDROXY-3-KETO-5-METHYLTHIOPENTENE DIOXYGENASE 4"/>
    <property type="match status" value="1"/>
</dbReference>